<sequence length="103" mass="12068">MINLINNPSLNESIIQVFEKLIQYKKEFSNETFHILINFASENKHQILRDKVIDGLELITKYETILLNILILIRFEIVSKKLRNSKLKIIDKITIIDQCVSVV</sequence>
<evidence type="ECO:0000313" key="1">
    <source>
        <dbReference type="EMBL" id="CAF1538628.1"/>
    </source>
</evidence>
<evidence type="ECO:0000313" key="2">
    <source>
        <dbReference type="EMBL" id="CAF1631112.1"/>
    </source>
</evidence>
<gene>
    <name evidence="1" type="ORF">GPM918_LOCUS38491</name>
    <name evidence="2" type="ORF">OVA965_LOCUS43729</name>
    <name evidence="3" type="ORF">SRO942_LOCUS39317</name>
    <name evidence="4" type="ORF">TMI583_LOCUS46103</name>
</gene>
<proteinExistence type="predicted"/>
<reference evidence="1" key="1">
    <citation type="submission" date="2021-02" db="EMBL/GenBank/DDBJ databases">
        <authorList>
            <person name="Nowell W R."/>
        </authorList>
    </citation>
    <scope>NUCLEOTIDE SEQUENCE</scope>
</reference>
<dbReference type="EMBL" id="CAJNOK010058939">
    <property type="protein sequence ID" value="CAF1631112.1"/>
    <property type="molecule type" value="Genomic_DNA"/>
</dbReference>
<comment type="caution">
    <text evidence="1">The sequence shown here is derived from an EMBL/GenBank/DDBJ whole genome shotgun (WGS) entry which is preliminary data.</text>
</comment>
<evidence type="ECO:0000313" key="3">
    <source>
        <dbReference type="EMBL" id="CAF4398714.1"/>
    </source>
</evidence>
<dbReference type="EMBL" id="CAJNOQ010025593">
    <property type="protein sequence ID" value="CAF1538628.1"/>
    <property type="molecule type" value="Genomic_DNA"/>
</dbReference>
<dbReference type="EMBL" id="CAJOBC010091215">
    <property type="protein sequence ID" value="CAF4398714.1"/>
    <property type="molecule type" value="Genomic_DNA"/>
</dbReference>
<accession>A0A815VRM8</accession>
<dbReference type="EMBL" id="CAJOBA010084592">
    <property type="protein sequence ID" value="CAF4457477.1"/>
    <property type="molecule type" value="Genomic_DNA"/>
</dbReference>
<evidence type="ECO:0000313" key="4">
    <source>
        <dbReference type="EMBL" id="CAF4457477.1"/>
    </source>
</evidence>
<dbReference type="Proteomes" id="UP000682733">
    <property type="component" value="Unassembled WGS sequence"/>
</dbReference>
<keyword evidence="5" id="KW-1185">Reference proteome</keyword>
<protein>
    <submittedName>
        <fullName evidence="1">Uncharacterized protein</fullName>
    </submittedName>
</protein>
<evidence type="ECO:0000313" key="5">
    <source>
        <dbReference type="Proteomes" id="UP000663829"/>
    </source>
</evidence>
<dbReference type="AlphaFoldDB" id="A0A815VRM8"/>
<name>A0A815VRM8_9BILA</name>
<dbReference type="Proteomes" id="UP000681722">
    <property type="component" value="Unassembled WGS sequence"/>
</dbReference>
<organism evidence="1 5">
    <name type="scientific">Didymodactylos carnosus</name>
    <dbReference type="NCBI Taxonomy" id="1234261"/>
    <lineage>
        <taxon>Eukaryota</taxon>
        <taxon>Metazoa</taxon>
        <taxon>Spiralia</taxon>
        <taxon>Gnathifera</taxon>
        <taxon>Rotifera</taxon>
        <taxon>Eurotatoria</taxon>
        <taxon>Bdelloidea</taxon>
        <taxon>Philodinida</taxon>
        <taxon>Philodinidae</taxon>
        <taxon>Didymodactylos</taxon>
    </lineage>
</organism>
<dbReference type="Proteomes" id="UP000663829">
    <property type="component" value="Unassembled WGS sequence"/>
</dbReference>
<dbReference type="Proteomes" id="UP000677228">
    <property type="component" value="Unassembled WGS sequence"/>
</dbReference>